<keyword evidence="2" id="KW-1185">Reference proteome</keyword>
<organism evidence="1 2">
    <name type="scientific">Trifolium medium</name>
    <dbReference type="NCBI Taxonomy" id="97028"/>
    <lineage>
        <taxon>Eukaryota</taxon>
        <taxon>Viridiplantae</taxon>
        <taxon>Streptophyta</taxon>
        <taxon>Embryophyta</taxon>
        <taxon>Tracheophyta</taxon>
        <taxon>Spermatophyta</taxon>
        <taxon>Magnoliopsida</taxon>
        <taxon>eudicotyledons</taxon>
        <taxon>Gunneridae</taxon>
        <taxon>Pentapetalae</taxon>
        <taxon>rosids</taxon>
        <taxon>fabids</taxon>
        <taxon>Fabales</taxon>
        <taxon>Fabaceae</taxon>
        <taxon>Papilionoideae</taxon>
        <taxon>50 kb inversion clade</taxon>
        <taxon>NPAAA clade</taxon>
        <taxon>Hologalegina</taxon>
        <taxon>IRL clade</taxon>
        <taxon>Trifolieae</taxon>
        <taxon>Trifolium</taxon>
    </lineage>
</organism>
<sequence length="34" mass="3338">MKQGSNSKGVLIKACDSPLAPNQSYNGGGTSIGG</sequence>
<reference evidence="1 2" key="1">
    <citation type="journal article" date="2018" name="Front. Plant Sci.">
        <title>Red Clover (Trifolium pratense) and Zigzag Clover (T. medium) - A Picture of Genomic Similarities and Differences.</title>
        <authorList>
            <person name="Dluhosova J."/>
            <person name="Istvanek J."/>
            <person name="Nedelnik J."/>
            <person name="Repkova J."/>
        </authorList>
    </citation>
    <scope>NUCLEOTIDE SEQUENCE [LARGE SCALE GENOMIC DNA]</scope>
    <source>
        <strain evidence="2">cv. 10/8</strain>
        <tissue evidence="1">Leaf</tissue>
    </source>
</reference>
<evidence type="ECO:0000313" key="2">
    <source>
        <dbReference type="Proteomes" id="UP000265520"/>
    </source>
</evidence>
<dbReference type="AlphaFoldDB" id="A0A392V368"/>
<accession>A0A392V368</accession>
<proteinExistence type="predicted"/>
<dbReference type="EMBL" id="LXQA011018020">
    <property type="protein sequence ID" value="MCI81395.1"/>
    <property type="molecule type" value="Genomic_DNA"/>
</dbReference>
<protein>
    <submittedName>
        <fullName evidence="1">Uncharacterized protein</fullName>
    </submittedName>
</protein>
<feature type="non-terminal residue" evidence="1">
    <location>
        <position position="34"/>
    </location>
</feature>
<evidence type="ECO:0000313" key="1">
    <source>
        <dbReference type="EMBL" id="MCI81395.1"/>
    </source>
</evidence>
<dbReference type="Proteomes" id="UP000265520">
    <property type="component" value="Unassembled WGS sequence"/>
</dbReference>
<comment type="caution">
    <text evidence="1">The sequence shown here is derived from an EMBL/GenBank/DDBJ whole genome shotgun (WGS) entry which is preliminary data.</text>
</comment>
<name>A0A392V368_9FABA</name>